<dbReference type="Pfam" id="PF26071">
    <property type="entry name" value="DUF8028"/>
    <property type="match status" value="1"/>
</dbReference>
<keyword evidence="1" id="KW-1133">Transmembrane helix</keyword>
<dbReference type="STRING" id="1873524.HSR6_0471"/>
<name>A0A1D8S2U1_9EURY</name>
<dbReference type="InterPro" id="IPR058341">
    <property type="entry name" value="DUF8028"/>
</dbReference>
<dbReference type="Proteomes" id="UP000186165">
    <property type="component" value="Chromosome"/>
</dbReference>
<dbReference type="KEGG" id="halh:HTSR_0487"/>
<keyword evidence="5" id="KW-1185">Reference proteome</keyword>
<accession>A0A1J1A9W9</accession>
<evidence type="ECO:0000313" key="5">
    <source>
        <dbReference type="Proteomes" id="UP000186165"/>
    </source>
</evidence>
<keyword evidence="1" id="KW-0472">Membrane</keyword>
<proteinExistence type="predicted"/>
<organism evidence="2 4">
    <name type="scientific">Halodesulfurarchaeum formicicum</name>
    <dbReference type="NCBI Taxonomy" id="1873524"/>
    <lineage>
        <taxon>Archaea</taxon>
        <taxon>Methanobacteriati</taxon>
        <taxon>Methanobacteriota</taxon>
        <taxon>Stenosarchaea group</taxon>
        <taxon>Halobacteria</taxon>
        <taxon>Halobacteriales</taxon>
        <taxon>Halobacteriaceae</taxon>
        <taxon>Halodesulfurarchaeum</taxon>
    </lineage>
</organism>
<dbReference type="KEGG" id="hhsr:HSR6_0471"/>
<dbReference type="EMBL" id="CP016070">
    <property type="protein sequence ID" value="AOW79684.1"/>
    <property type="molecule type" value="Genomic_DNA"/>
</dbReference>
<keyword evidence="1" id="KW-0812">Transmembrane</keyword>
<reference evidence="5" key="2">
    <citation type="submission" date="2016-08" db="EMBL/GenBank/DDBJ databases">
        <title>Discovery of first anaerobic lithoheterotrophic haloarchae widely represented in hypersaline habitats.</title>
        <authorList>
            <person name="Sorokin D.Y."/>
            <person name="Kublanov I.V."/>
            <person name="Roman P."/>
            <person name="Sinninghe Damste J.S."/>
            <person name="Golyshin P.N."/>
            <person name="Rojo D."/>
            <person name="Ciordia S."/>
            <person name="Mena Md.C."/>
            <person name="Ferrer M."/>
            <person name="Smedile F."/>
            <person name="Messina E."/>
            <person name="La Cono V."/>
            <person name="Yakimov M.M."/>
        </authorList>
    </citation>
    <scope>NUCLEOTIDE SEQUENCE [LARGE SCALE GENOMIC DNA]</scope>
    <source>
        <strain evidence="5">HSR6</strain>
    </source>
</reference>
<dbReference type="Proteomes" id="UP000185608">
    <property type="component" value="Chromosome"/>
</dbReference>
<evidence type="ECO:0000313" key="2">
    <source>
        <dbReference type="EMBL" id="AOW79684.1"/>
    </source>
</evidence>
<feature type="transmembrane region" description="Helical" evidence="1">
    <location>
        <begin position="25"/>
        <end position="44"/>
    </location>
</feature>
<gene>
    <name evidence="3" type="ORF">HSR6_0471</name>
    <name evidence="2" type="ORF">HTSR_0487</name>
</gene>
<dbReference type="EMBL" id="CP016804">
    <property type="protein sequence ID" value="APE94934.1"/>
    <property type="molecule type" value="Genomic_DNA"/>
</dbReference>
<evidence type="ECO:0000256" key="1">
    <source>
        <dbReference type="SAM" id="Phobius"/>
    </source>
</evidence>
<protein>
    <submittedName>
        <fullName evidence="2">Uncharacterized protein</fullName>
    </submittedName>
</protein>
<accession>A0A1D8S2U1</accession>
<evidence type="ECO:0000313" key="4">
    <source>
        <dbReference type="Proteomes" id="UP000185608"/>
    </source>
</evidence>
<reference evidence="2 4" key="1">
    <citation type="submission" date="2016-06" db="EMBL/GenBank/DDBJ databases">
        <title>Discovery of anaerobic lithoheterotrophic haloarchaeon capable of sulfur respiration by hydrogen and formate.</title>
        <authorList>
            <person name="Sorokin D.Y."/>
            <person name="Kublanov I.V."/>
            <person name="Roman P."/>
            <person name="Sinninghe Damste J.S."/>
            <person name="Golyshin P.N."/>
            <person name="Rojo D."/>
            <person name="Ciordia S."/>
            <person name="Mena Md.C."/>
            <person name="Ferrer M."/>
            <person name="Smedile F."/>
            <person name="Messina E."/>
            <person name="La Cono V."/>
            <person name="Yakimov M.M."/>
        </authorList>
    </citation>
    <scope>NUCLEOTIDE SEQUENCE [LARGE SCALE GENOMIC DNA]</scope>
    <source>
        <strain evidence="2 4">HTSR1</strain>
    </source>
</reference>
<sequence length="50" mass="5452">MGFWAAVALPFIYVPLILRGLDTSSMQLTVAVLIVVHLLALIAGHRYNAD</sequence>
<reference evidence="3" key="3">
    <citation type="journal article" date="2017" name="ISME J.">
        <title>Discovery of anaerobic lithoheterotrophic haloarchaea, ubiquitous in hypersaline habitats.</title>
        <authorList>
            <person name="Sorokin D.Y."/>
            <person name="Messina E."/>
            <person name="Smedile F."/>
            <person name="Roman P."/>
            <person name="Damste J.S.S."/>
            <person name="Ciordia S."/>
            <person name="Mena M.C."/>
            <person name="Ferrer M."/>
            <person name="Golyshin P.N."/>
            <person name="Kublanov I.V."/>
            <person name="Samarov N.I."/>
            <person name="Toshchakov S.V."/>
            <person name="La Cono V."/>
            <person name="Yakimov M.M."/>
        </authorList>
    </citation>
    <scope>NUCLEOTIDE SEQUENCE</scope>
    <source>
        <strain evidence="3">HSR6</strain>
    </source>
</reference>
<dbReference type="AlphaFoldDB" id="A0A1D8S2U1"/>
<evidence type="ECO:0000313" key="3">
    <source>
        <dbReference type="EMBL" id="APE94934.1"/>
    </source>
</evidence>